<feature type="binding site" evidence="2">
    <location>
        <position position="149"/>
    </location>
    <ligand>
        <name>substrate</name>
    </ligand>
</feature>
<dbReference type="RefSeq" id="WP_264789589.1">
    <property type="nucleotide sequence ID" value="NZ_AP026867.1"/>
</dbReference>
<feature type="active site" description="Proton acceptor" evidence="1">
    <location>
        <position position="20"/>
    </location>
</feature>
<keyword evidence="3" id="KW-0378">Hydrolase</keyword>
<evidence type="ECO:0000256" key="2">
    <source>
        <dbReference type="PIRSR" id="PIRSR620023-2"/>
    </source>
</evidence>
<evidence type="ECO:0000313" key="3">
    <source>
        <dbReference type="EMBL" id="BDS14371.1"/>
    </source>
</evidence>
<dbReference type="KEGG" id="aup:AsAng_0051500"/>
<dbReference type="InterPro" id="IPR020023">
    <property type="entry name" value="PseG"/>
</dbReference>
<evidence type="ECO:0000313" key="4">
    <source>
        <dbReference type="Proteomes" id="UP001060919"/>
    </source>
</evidence>
<gene>
    <name evidence="3" type="ORF">AsAng_0051500</name>
</gene>
<feature type="binding site" evidence="2">
    <location>
        <position position="249"/>
    </location>
    <ligand>
        <name>substrate</name>
    </ligand>
</feature>
<keyword evidence="4" id="KW-1185">Reference proteome</keyword>
<dbReference type="NCBIfam" id="TIGR03590">
    <property type="entry name" value="PseG"/>
    <property type="match status" value="1"/>
</dbReference>
<dbReference type="Gene3D" id="3.40.50.11190">
    <property type="match status" value="1"/>
</dbReference>
<dbReference type="EMBL" id="AP026867">
    <property type="protein sequence ID" value="BDS14371.1"/>
    <property type="molecule type" value="Genomic_DNA"/>
</dbReference>
<sequence length="327" mass="37766">MINKKLFIRADGNSEIGYGHIIRCLALAEMLSRHFECIFVTRFDHSFLSEKIKQVCKQYILIEEENHRTTFFNLLGASDFVLLDNYFFTSEDQQTIKNKGCKLICIDDLHDKHYYADLVINHSIGISPDRFSTEKYTQLALGFEYALLRGAFRKPINYQTKGNHVFISFGGGDTTDFITRIMTTLLEQKSSFDKIHWVLGASNRVDSFSSNWFKNERIVIHEKLDAQEMVRVMDCCSYAIVPASSILIECLSRKIKVITGYYVPNQEKLYKNLVDCDFVVGLGDLSKGAELKEQLIQKMNLILDWESACHIDFTKVDERILNLFLNL</sequence>
<proteinExistence type="predicted"/>
<evidence type="ECO:0000256" key="1">
    <source>
        <dbReference type="PIRSR" id="PIRSR620023-1"/>
    </source>
</evidence>
<dbReference type="AlphaFoldDB" id="A0A915YK27"/>
<accession>A0A915YK27</accession>
<dbReference type="GO" id="GO:0016787">
    <property type="term" value="F:hydrolase activity"/>
    <property type="evidence" value="ECO:0007669"/>
    <property type="project" value="UniProtKB-KW"/>
</dbReference>
<dbReference type="Proteomes" id="UP001060919">
    <property type="component" value="Chromosome"/>
</dbReference>
<reference evidence="3" key="1">
    <citation type="submission" date="2022-09" db="EMBL/GenBank/DDBJ databases">
        <title>Aureispira anguillicida sp. nov., isolated from Leptocephalus of Japanese eel Anguilla japonica.</title>
        <authorList>
            <person name="Yuasa K."/>
            <person name="Mekata T."/>
            <person name="Ikunari K."/>
        </authorList>
    </citation>
    <scope>NUCLEOTIDE SEQUENCE</scope>
    <source>
        <strain evidence="3">EL160426</strain>
    </source>
</reference>
<dbReference type="Gene3D" id="3.40.50.2000">
    <property type="entry name" value="Glycogen Phosphorylase B"/>
    <property type="match status" value="1"/>
</dbReference>
<organism evidence="3 4">
    <name type="scientific">Aureispira anguillae</name>
    <dbReference type="NCBI Taxonomy" id="2864201"/>
    <lineage>
        <taxon>Bacteria</taxon>
        <taxon>Pseudomonadati</taxon>
        <taxon>Bacteroidota</taxon>
        <taxon>Saprospiria</taxon>
        <taxon>Saprospirales</taxon>
        <taxon>Saprospiraceae</taxon>
        <taxon>Aureispira</taxon>
    </lineage>
</organism>
<name>A0A915YK27_9BACT</name>
<protein>
    <submittedName>
        <fullName evidence="3">UDP-2,4-diacetamido-2,4, 6-trideoxy-beta-L-altropyranose hydrolase</fullName>
    </submittedName>
</protein>
<feature type="binding site" evidence="2">
    <location>
        <begin position="244"/>
        <end position="245"/>
    </location>
    <ligand>
        <name>substrate</name>
    </ligand>
</feature>